<dbReference type="PROSITE" id="PS50164">
    <property type="entry name" value="GIY_YIG"/>
    <property type="match status" value="1"/>
</dbReference>
<sequence length="78" mass="9149">MQYFVYLLECEDSSLYTGITTDVDRRFLEHKNGTGGHFTRAKGARRIVYTERHPSRSSAQKREAEIKRMTREKKLALI</sequence>
<dbReference type="InterPro" id="IPR035901">
    <property type="entry name" value="GIY-YIG_endonuc_sf"/>
</dbReference>
<gene>
    <name evidence="3" type="ORF">A2950_01030</name>
</gene>
<accession>A0A1F6ESJ1</accession>
<comment type="caution">
    <text evidence="3">The sequence shown here is derived from an EMBL/GenBank/DDBJ whole genome shotgun (WGS) entry which is preliminary data.</text>
</comment>
<protein>
    <submittedName>
        <fullName evidence="3">Endonuclease</fullName>
    </submittedName>
</protein>
<dbReference type="AlphaFoldDB" id="A0A1F6ESJ1"/>
<evidence type="ECO:0000313" key="4">
    <source>
        <dbReference type="Proteomes" id="UP000176714"/>
    </source>
</evidence>
<comment type="similarity">
    <text evidence="1">Belongs to the UPF0213 family.</text>
</comment>
<dbReference type="InterPro" id="IPR050190">
    <property type="entry name" value="UPF0213_domain"/>
</dbReference>
<reference evidence="3 4" key="1">
    <citation type="journal article" date="2016" name="Nat. Commun.">
        <title>Thousands of microbial genomes shed light on interconnected biogeochemical processes in an aquifer system.</title>
        <authorList>
            <person name="Anantharaman K."/>
            <person name="Brown C.T."/>
            <person name="Hug L.A."/>
            <person name="Sharon I."/>
            <person name="Castelle C.J."/>
            <person name="Probst A.J."/>
            <person name="Thomas B.C."/>
            <person name="Singh A."/>
            <person name="Wilkins M.J."/>
            <person name="Karaoz U."/>
            <person name="Brodie E.L."/>
            <person name="Williams K.H."/>
            <person name="Hubbard S.S."/>
            <person name="Banfield J.F."/>
        </authorList>
    </citation>
    <scope>NUCLEOTIDE SEQUENCE [LARGE SCALE GENOMIC DNA]</scope>
</reference>
<keyword evidence="3" id="KW-0255">Endonuclease</keyword>
<evidence type="ECO:0000256" key="1">
    <source>
        <dbReference type="ARBA" id="ARBA00007435"/>
    </source>
</evidence>
<dbReference type="PANTHER" id="PTHR34477">
    <property type="entry name" value="UPF0213 PROTEIN YHBQ"/>
    <property type="match status" value="1"/>
</dbReference>
<dbReference type="Pfam" id="PF01541">
    <property type="entry name" value="GIY-YIG"/>
    <property type="match status" value="1"/>
</dbReference>
<feature type="domain" description="GIY-YIG" evidence="2">
    <location>
        <begin position="1"/>
        <end position="76"/>
    </location>
</feature>
<dbReference type="Proteomes" id="UP000176714">
    <property type="component" value="Unassembled WGS sequence"/>
</dbReference>
<keyword evidence="3" id="KW-0540">Nuclease</keyword>
<dbReference type="SUPFAM" id="SSF82771">
    <property type="entry name" value="GIY-YIG endonuclease"/>
    <property type="match status" value="1"/>
</dbReference>
<evidence type="ECO:0000313" key="3">
    <source>
        <dbReference type="EMBL" id="OGG76569.1"/>
    </source>
</evidence>
<proteinExistence type="inferred from homology"/>
<dbReference type="InterPro" id="IPR000305">
    <property type="entry name" value="GIY-YIG_endonuc"/>
</dbReference>
<dbReference type="STRING" id="1798516.A2950_01030"/>
<dbReference type="EMBL" id="MFMD01000008">
    <property type="protein sequence ID" value="OGG76569.1"/>
    <property type="molecule type" value="Genomic_DNA"/>
</dbReference>
<dbReference type="GO" id="GO:0004519">
    <property type="term" value="F:endonuclease activity"/>
    <property type="evidence" value="ECO:0007669"/>
    <property type="project" value="UniProtKB-KW"/>
</dbReference>
<keyword evidence="3" id="KW-0378">Hydrolase</keyword>
<dbReference type="PANTHER" id="PTHR34477:SF1">
    <property type="entry name" value="UPF0213 PROTEIN YHBQ"/>
    <property type="match status" value="1"/>
</dbReference>
<dbReference type="CDD" id="cd10456">
    <property type="entry name" value="GIY-YIG_UPF0213"/>
    <property type="match status" value="1"/>
</dbReference>
<evidence type="ECO:0000259" key="2">
    <source>
        <dbReference type="PROSITE" id="PS50164"/>
    </source>
</evidence>
<organism evidence="3 4">
    <name type="scientific">Candidatus Kaiserbacteria bacterium RIFCSPLOWO2_01_FULL_55_19</name>
    <dbReference type="NCBI Taxonomy" id="1798516"/>
    <lineage>
        <taxon>Bacteria</taxon>
        <taxon>Candidatus Kaiseribacteriota</taxon>
    </lineage>
</organism>
<dbReference type="Gene3D" id="3.40.1440.10">
    <property type="entry name" value="GIY-YIG endonuclease"/>
    <property type="match status" value="1"/>
</dbReference>
<name>A0A1F6ESJ1_9BACT</name>